<keyword evidence="2 8" id="KW-0812">Transmembrane</keyword>
<evidence type="ECO:0000259" key="11">
    <source>
        <dbReference type="PROSITE" id="PS50262"/>
    </source>
</evidence>
<evidence type="ECO:0000256" key="7">
    <source>
        <dbReference type="ARBA" id="ARBA00023224"/>
    </source>
</evidence>
<evidence type="ECO:0000256" key="6">
    <source>
        <dbReference type="ARBA" id="ARBA00023170"/>
    </source>
</evidence>
<comment type="similarity">
    <text evidence="8">Belongs to the G-protein coupled receptor 1 family.</text>
</comment>
<organism evidence="12 13">
    <name type="scientific">Mytilus galloprovincialis</name>
    <name type="common">Mediterranean mussel</name>
    <dbReference type="NCBI Taxonomy" id="29158"/>
    <lineage>
        <taxon>Eukaryota</taxon>
        <taxon>Metazoa</taxon>
        <taxon>Spiralia</taxon>
        <taxon>Lophotrochozoa</taxon>
        <taxon>Mollusca</taxon>
        <taxon>Bivalvia</taxon>
        <taxon>Autobranchia</taxon>
        <taxon>Pteriomorphia</taxon>
        <taxon>Mytilida</taxon>
        <taxon>Mytiloidea</taxon>
        <taxon>Mytilidae</taxon>
        <taxon>Mytilinae</taxon>
        <taxon>Mytilus</taxon>
    </lineage>
</organism>
<evidence type="ECO:0000256" key="10">
    <source>
        <dbReference type="SAM" id="Phobius"/>
    </source>
</evidence>
<keyword evidence="7 8" id="KW-0807">Transducer</keyword>
<comment type="caution">
    <text evidence="12">The sequence shown here is derived from an EMBL/GenBank/DDBJ whole genome shotgun (WGS) entry which is preliminary data.</text>
</comment>
<feature type="transmembrane region" description="Helical" evidence="10">
    <location>
        <begin position="141"/>
        <end position="161"/>
    </location>
</feature>
<feature type="transmembrane region" description="Helical" evidence="10">
    <location>
        <begin position="62"/>
        <end position="82"/>
    </location>
</feature>
<name>A0A8B6CUB9_MYTGA</name>
<accession>A0A8B6CUB9</accession>
<dbReference type="OrthoDB" id="6157309at2759"/>
<dbReference type="EMBL" id="UYJE01002276">
    <property type="protein sequence ID" value="VDI09208.1"/>
    <property type="molecule type" value="Genomic_DNA"/>
</dbReference>
<gene>
    <name evidence="12" type="ORF">MGAL_10B050474</name>
</gene>
<keyword evidence="4 8" id="KW-0297">G-protein coupled receptor</keyword>
<dbReference type="PROSITE" id="PS50262">
    <property type="entry name" value="G_PROTEIN_RECEP_F1_2"/>
    <property type="match status" value="1"/>
</dbReference>
<feature type="compositionally biased region" description="Low complexity" evidence="9">
    <location>
        <begin position="239"/>
        <end position="249"/>
    </location>
</feature>
<dbReference type="Proteomes" id="UP000596742">
    <property type="component" value="Unassembled WGS sequence"/>
</dbReference>
<keyword evidence="5 10" id="KW-0472">Membrane</keyword>
<feature type="transmembrane region" description="Helical" evidence="10">
    <location>
        <begin position="384"/>
        <end position="405"/>
    </location>
</feature>
<dbReference type="PANTHER" id="PTHR24243">
    <property type="entry name" value="G-PROTEIN COUPLED RECEPTOR"/>
    <property type="match status" value="1"/>
</dbReference>
<evidence type="ECO:0000256" key="4">
    <source>
        <dbReference type="ARBA" id="ARBA00023040"/>
    </source>
</evidence>
<dbReference type="PRINTS" id="PR00237">
    <property type="entry name" value="GPCRRHODOPSN"/>
</dbReference>
<evidence type="ECO:0000313" key="13">
    <source>
        <dbReference type="Proteomes" id="UP000596742"/>
    </source>
</evidence>
<dbReference type="PROSITE" id="PS00237">
    <property type="entry name" value="G_PROTEIN_RECEP_F1_1"/>
    <property type="match status" value="1"/>
</dbReference>
<dbReference type="CDD" id="cd00637">
    <property type="entry name" value="7tm_classA_rhodopsin-like"/>
    <property type="match status" value="1"/>
</dbReference>
<dbReference type="GO" id="GO:0004930">
    <property type="term" value="F:G protein-coupled receptor activity"/>
    <property type="evidence" value="ECO:0007669"/>
    <property type="project" value="UniProtKB-KW"/>
</dbReference>
<evidence type="ECO:0000256" key="8">
    <source>
        <dbReference type="RuleBase" id="RU000688"/>
    </source>
</evidence>
<evidence type="ECO:0000256" key="5">
    <source>
        <dbReference type="ARBA" id="ARBA00023136"/>
    </source>
</evidence>
<dbReference type="InterPro" id="IPR000276">
    <property type="entry name" value="GPCR_Rhodpsn"/>
</dbReference>
<keyword evidence="3 10" id="KW-1133">Transmembrane helix</keyword>
<sequence>MNNSTGLTGTDDELDRVNDEMAVVLQPVITIVSIYMIVGLIGNPLVIYYYGFSVKPSPSYNFIVLVAVFDLVICCICIPFEIIDMMFSYKFPSSIGCKIFRFVDYFSSVGTGLVLIAIAVDRYRKVCQPFKTQITIKMTKIIICIVCFASVCISWPSFVFYDVHAVNISSIPGLVGYDCTTVREKQYKLYITIFNGVCFLIFLVSIITLTVLYILVGTKLCHLKRFRFSTTTKKPSKNIETPPTSSSEISSHKGRFKNEIKPNQKTTQLLQINKTKDANNISVLNQGRRNLNVSTPESTQNSNNEMPLLTEKDNNFISNLNLTCTKVEISLNNLQHPISAVTSDFMESDSNTRNPIHNSGNVRQRSLVHRNKKIRDQYIHLKKYTLLMFSVSLAFIMSFVPHLALMTWRTLVPHEGNIMTKDQLVAYNLFLRSWIISSVVNPLIYGFFNADFSSFVFGRIKRCLFCGNKQKYETNSKQESSHTT</sequence>
<reference evidence="12" key="1">
    <citation type="submission" date="2018-11" db="EMBL/GenBank/DDBJ databases">
        <authorList>
            <person name="Alioto T."/>
            <person name="Alioto T."/>
        </authorList>
    </citation>
    <scope>NUCLEOTIDE SEQUENCE</scope>
</reference>
<protein>
    <recommendedName>
        <fullName evidence="11">G-protein coupled receptors family 1 profile domain-containing protein</fullName>
    </recommendedName>
</protein>
<feature type="domain" description="G-protein coupled receptors family 1 profile" evidence="11">
    <location>
        <begin position="42"/>
        <end position="445"/>
    </location>
</feature>
<feature type="transmembrane region" description="Helical" evidence="10">
    <location>
        <begin position="102"/>
        <end position="120"/>
    </location>
</feature>
<dbReference type="Pfam" id="PF00001">
    <property type="entry name" value="7tm_1"/>
    <property type="match status" value="1"/>
</dbReference>
<evidence type="ECO:0000313" key="12">
    <source>
        <dbReference type="EMBL" id="VDI09208.1"/>
    </source>
</evidence>
<dbReference type="SUPFAM" id="SSF81321">
    <property type="entry name" value="Family A G protein-coupled receptor-like"/>
    <property type="match status" value="1"/>
</dbReference>
<dbReference type="Gene3D" id="1.20.1070.10">
    <property type="entry name" value="Rhodopsin 7-helix transmembrane proteins"/>
    <property type="match status" value="2"/>
</dbReference>
<feature type="transmembrane region" description="Helical" evidence="10">
    <location>
        <begin position="193"/>
        <end position="216"/>
    </location>
</feature>
<evidence type="ECO:0000256" key="1">
    <source>
        <dbReference type="ARBA" id="ARBA00004141"/>
    </source>
</evidence>
<evidence type="ECO:0000256" key="9">
    <source>
        <dbReference type="SAM" id="MobiDB-lite"/>
    </source>
</evidence>
<dbReference type="GO" id="GO:0005886">
    <property type="term" value="C:plasma membrane"/>
    <property type="evidence" value="ECO:0007669"/>
    <property type="project" value="TreeGrafter"/>
</dbReference>
<dbReference type="PANTHER" id="PTHR24243:SF224">
    <property type="entry name" value="G-PROTEIN COUPLED RECEPTOR 19-RELATED"/>
    <property type="match status" value="1"/>
</dbReference>
<evidence type="ECO:0000256" key="3">
    <source>
        <dbReference type="ARBA" id="ARBA00022989"/>
    </source>
</evidence>
<proteinExistence type="inferred from homology"/>
<comment type="subcellular location">
    <subcellularLocation>
        <location evidence="1">Membrane</location>
        <topology evidence="1">Multi-pass membrane protein</topology>
    </subcellularLocation>
</comment>
<dbReference type="InterPro" id="IPR017452">
    <property type="entry name" value="GPCR_Rhodpsn_7TM"/>
</dbReference>
<feature type="region of interest" description="Disordered" evidence="9">
    <location>
        <begin position="233"/>
        <end position="253"/>
    </location>
</feature>
<feature type="transmembrane region" description="Helical" evidence="10">
    <location>
        <begin position="425"/>
        <end position="448"/>
    </location>
</feature>
<keyword evidence="6 8" id="KW-0675">Receptor</keyword>
<feature type="transmembrane region" description="Helical" evidence="10">
    <location>
        <begin position="28"/>
        <end position="50"/>
    </location>
</feature>
<keyword evidence="13" id="KW-1185">Reference proteome</keyword>
<dbReference type="AlphaFoldDB" id="A0A8B6CUB9"/>
<evidence type="ECO:0000256" key="2">
    <source>
        <dbReference type="ARBA" id="ARBA00022692"/>
    </source>
</evidence>